<comment type="caution">
    <text evidence="6">The sequence shown here is derived from an EMBL/GenBank/DDBJ whole genome shotgun (WGS) entry which is preliminary data.</text>
</comment>
<dbReference type="CDD" id="cd00009">
    <property type="entry name" value="AAA"/>
    <property type="match status" value="1"/>
</dbReference>
<dbReference type="GO" id="GO:0005524">
    <property type="term" value="F:ATP binding"/>
    <property type="evidence" value="ECO:0007669"/>
    <property type="project" value="UniProtKB-KW"/>
</dbReference>
<proteinExistence type="inferred from homology"/>
<dbReference type="Gene3D" id="3.40.50.300">
    <property type="entry name" value="P-loop containing nucleotide triphosphate hydrolases"/>
    <property type="match status" value="1"/>
</dbReference>
<dbReference type="AlphaFoldDB" id="A0A9J6P215"/>
<dbReference type="Proteomes" id="UP001056429">
    <property type="component" value="Unassembled WGS sequence"/>
</dbReference>
<keyword evidence="1" id="KW-0547">Nucleotide-binding</keyword>
<dbReference type="PIRSF" id="PIRSF002849">
    <property type="entry name" value="AAA_ATPase_chaperone_MoxR_prd"/>
    <property type="match status" value="1"/>
</dbReference>
<evidence type="ECO:0000256" key="3">
    <source>
        <dbReference type="ARBA" id="ARBA00061607"/>
    </source>
</evidence>
<feature type="domain" description="ChlI/MoxR AAA lid" evidence="5">
    <location>
        <begin position="230"/>
        <end position="302"/>
    </location>
</feature>
<name>A0A9J6P215_9CLOT</name>
<accession>A0A9J6P215</accession>
<evidence type="ECO:0000259" key="4">
    <source>
        <dbReference type="Pfam" id="PF07726"/>
    </source>
</evidence>
<dbReference type="InterPro" id="IPR041628">
    <property type="entry name" value="ChlI/MoxR_AAA_lid"/>
</dbReference>
<dbReference type="Pfam" id="PF17863">
    <property type="entry name" value="AAA_lid_2"/>
    <property type="match status" value="1"/>
</dbReference>
<dbReference type="InterPro" id="IPR050764">
    <property type="entry name" value="CbbQ/NirQ/NorQ/GpvN"/>
</dbReference>
<feature type="domain" description="ATPase AAA-3" evidence="4">
    <location>
        <begin position="32"/>
        <end position="162"/>
    </location>
</feature>
<evidence type="ECO:0000313" key="7">
    <source>
        <dbReference type="Proteomes" id="UP001056429"/>
    </source>
</evidence>
<protein>
    <submittedName>
        <fullName evidence="6">MoxR family ATPase</fullName>
    </submittedName>
</protein>
<dbReference type="Pfam" id="PF07726">
    <property type="entry name" value="AAA_3"/>
    <property type="match status" value="1"/>
</dbReference>
<dbReference type="Gene3D" id="1.10.8.80">
    <property type="entry name" value="Magnesium chelatase subunit I, C-Terminal domain"/>
    <property type="match status" value="1"/>
</dbReference>
<keyword evidence="7" id="KW-1185">Reference proteome</keyword>
<evidence type="ECO:0000256" key="2">
    <source>
        <dbReference type="ARBA" id="ARBA00022840"/>
    </source>
</evidence>
<dbReference type="PANTHER" id="PTHR42759:SF1">
    <property type="entry name" value="MAGNESIUM-CHELATASE SUBUNIT CHLD"/>
    <property type="match status" value="1"/>
</dbReference>
<keyword evidence="2" id="KW-0067">ATP-binding</keyword>
<sequence>MIDNIKKELSKAIVEQEKVVELVLTALLCNGHVLLEGVPGLAKTLTIKALGKTMGLDFKRIQFTPDLMPSDVTGTNIYNVSKKEFEMVKGPVFTNLLLGDEINRTPPKTQSGLLEAMEEGAVTIEGKTEILQKPFIVFATQNPIEYEGTYPLPEALLDRFLFKIKVEYLSENGEIEILRRYHKGFKSVDLDKAGLEQICTREEVLELQKSVENIKVEEGLFEYIVKIISATRENGYIEMGSSPRGAIAMLQASKAYALIQNRDFVIPEDIKYVAYPVLRHRIIVKAEYEMEGMTSEAVIENILSSVKVPR</sequence>
<dbReference type="InterPro" id="IPR011703">
    <property type="entry name" value="ATPase_AAA-3"/>
</dbReference>
<dbReference type="EMBL" id="JAGSOJ010000002">
    <property type="protein sequence ID" value="MCM1990655.1"/>
    <property type="molecule type" value="Genomic_DNA"/>
</dbReference>
<gene>
    <name evidence="6" type="ORF">KDK92_13060</name>
</gene>
<evidence type="ECO:0000259" key="5">
    <source>
        <dbReference type="Pfam" id="PF17863"/>
    </source>
</evidence>
<dbReference type="InterPro" id="IPR027417">
    <property type="entry name" value="P-loop_NTPase"/>
</dbReference>
<evidence type="ECO:0000313" key="6">
    <source>
        <dbReference type="EMBL" id="MCM1990655.1"/>
    </source>
</evidence>
<dbReference type="PANTHER" id="PTHR42759">
    <property type="entry name" value="MOXR FAMILY PROTEIN"/>
    <property type="match status" value="1"/>
</dbReference>
<reference evidence="6" key="2">
    <citation type="submission" date="2021-04" db="EMBL/GenBank/DDBJ databases">
        <authorList>
            <person name="Dong X."/>
        </authorList>
    </citation>
    <scope>NUCLEOTIDE SEQUENCE</scope>
    <source>
        <strain evidence="6">ZWT</strain>
    </source>
</reference>
<evidence type="ECO:0000256" key="1">
    <source>
        <dbReference type="ARBA" id="ARBA00022741"/>
    </source>
</evidence>
<dbReference type="GO" id="GO:0016887">
    <property type="term" value="F:ATP hydrolysis activity"/>
    <property type="evidence" value="ECO:0007669"/>
    <property type="project" value="InterPro"/>
</dbReference>
<reference evidence="6" key="1">
    <citation type="journal article" date="2021" name="mSystems">
        <title>Bacteria and Archaea Synergistically Convert Glycine Betaine to Biogenic Methane in the Formosa Cold Seep of the South China Sea.</title>
        <authorList>
            <person name="Li L."/>
            <person name="Zhang W."/>
            <person name="Zhang S."/>
            <person name="Song L."/>
            <person name="Sun Q."/>
            <person name="Zhang H."/>
            <person name="Xiang H."/>
            <person name="Dong X."/>
        </authorList>
    </citation>
    <scope>NUCLEOTIDE SEQUENCE</scope>
    <source>
        <strain evidence="6">ZWT</strain>
    </source>
</reference>
<organism evidence="6 7">
    <name type="scientific">Oceanirhabdus seepicola</name>
    <dbReference type="NCBI Taxonomy" id="2828781"/>
    <lineage>
        <taxon>Bacteria</taxon>
        <taxon>Bacillati</taxon>
        <taxon>Bacillota</taxon>
        <taxon>Clostridia</taxon>
        <taxon>Eubacteriales</taxon>
        <taxon>Clostridiaceae</taxon>
        <taxon>Oceanirhabdus</taxon>
    </lineage>
</organism>
<dbReference type="FunFam" id="3.40.50.300:FF:000640">
    <property type="entry name" value="MoxR family ATPase"/>
    <property type="match status" value="1"/>
</dbReference>
<dbReference type="SUPFAM" id="SSF52540">
    <property type="entry name" value="P-loop containing nucleoside triphosphate hydrolases"/>
    <property type="match status" value="1"/>
</dbReference>
<comment type="similarity">
    <text evidence="3">Belongs to the MoxR family.</text>
</comment>